<dbReference type="Proteomes" id="UP000006237">
    <property type="component" value="Unassembled WGS sequence"/>
</dbReference>
<feature type="region of interest" description="Disordered" evidence="1">
    <location>
        <begin position="1"/>
        <end position="20"/>
    </location>
</feature>
<organism evidence="2 3">
    <name type="scientific">Corynebacterium glucuronolyticum ATCC 51866</name>
    <dbReference type="NCBI Taxonomy" id="548478"/>
    <lineage>
        <taxon>Bacteria</taxon>
        <taxon>Bacillati</taxon>
        <taxon>Actinomycetota</taxon>
        <taxon>Actinomycetes</taxon>
        <taxon>Mycobacteriales</taxon>
        <taxon>Corynebacteriaceae</taxon>
        <taxon>Corynebacterium</taxon>
    </lineage>
</organism>
<sequence>MAELHTTFHPENTQMKKRDLPIVPSLNSQTGVLQIECHFHHST</sequence>
<dbReference type="EMBL" id="ACHF01000029">
    <property type="protein sequence ID" value="EEI63356.1"/>
    <property type="molecule type" value="Genomic_DNA"/>
</dbReference>
<comment type="caution">
    <text evidence="2">The sequence shown here is derived from an EMBL/GenBank/DDBJ whole genome shotgun (WGS) entry which is preliminary data.</text>
</comment>
<accession>A0ABM9XQA3</accession>
<name>A0ABM9XQA3_9CORY</name>
<reference evidence="2 3" key="1">
    <citation type="submission" date="2009-01" db="EMBL/GenBank/DDBJ databases">
        <authorList>
            <person name="Qin X."/>
            <person name="Bachman B."/>
            <person name="Battles P."/>
            <person name="Bell A."/>
            <person name="Bess C."/>
            <person name="Bickham C."/>
            <person name="Chaboub L."/>
            <person name="Chen D."/>
            <person name="Coyle M."/>
            <person name="Deiros D.R."/>
            <person name="Dinh H."/>
            <person name="Forbes L."/>
            <person name="Fowler G."/>
            <person name="Francisco L."/>
            <person name="Fu Q."/>
            <person name="Gubbala S."/>
            <person name="Hale W."/>
            <person name="Han Y."/>
            <person name="Hemphill L."/>
            <person name="Highlander S.K."/>
            <person name="Hirani K."/>
            <person name="Hogues M."/>
            <person name="Jackson L."/>
            <person name="Jakkamsetti A."/>
            <person name="Javaid M."/>
            <person name="Jiang H."/>
            <person name="Korchina V."/>
            <person name="Kovar C."/>
            <person name="Lara F."/>
            <person name="Lee S."/>
            <person name="Mata R."/>
            <person name="Mathew T."/>
            <person name="Moen C."/>
            <person name="Morales K."/>
            <person name="Munidasa M."/>
            <person name="Nazareth L."/>
            <person name="Ngo R."/>
            <person name="Nguyen L."/>
            <person name="Okwuonu G."/>
            <person name="Ongeri F."/>
            <person name="Patil S."/>
            <person name="Petrosino J."/>
            <person name="Pham C."/>
            <person name="Pham P."/>
            <person name="Pu L.-L."/>
            <person name="Puazo M."/>
            <person name="Raj R."/>
            <person name="Reid J."/>
            <person name="Rouhana J."/>
            <person name="Saada N."/>
            <person name="Shang Y."/>
            <person name="Simmons D."/>
            <person name="Thornton R."/>
            <person name="Warren J."/>
            <person name="Weissenberger G."/>
            <person name="Zhang J."/>
            <person name="Zhang L."/>
            <person name="Zhou C."/>
            <person name="Zhu D."/>
            <person name="Muzny D."/>
            <person name="Worley K."/>
            <person name="Gibbs R."/>
        </authorList>
    </citation>
    <scope>NUCLEOTIDE SEQUENCE [LARGE SCALE GENOMIC DNA]</scope>
    <source>
        <strain evidence="2 3">ATCC 51866</strain>
    </source>
</reference>
<proteinExistence type="predicted"/>
<evidence type="ECO:0000313" key="3">
    <source>
        <dbReference type="Proteomes" id="UP000006237"/>
    </source>
</evidence>
<gene>
    <name evidence="2" type="ORF">HMPREF0293_1260</name>
</gene>
<protein>
    <submittedName>
        <fullName evidence="2">Uncharacterized protein</fullName>
    </submittedName>
</protein>
<evidence type="ECO:0000256" key="1">
    <source>
        <dbReference type="SAM" id="MobiDB-lite"/>
    </source>
</evidence>
<keyword evidence="3" id="KW-1185">Reference proteome</keyword>
<evidence type="ECO:0000313" key="2">
    <source>
        <dbReference type="EMBL" id="EEI63356.1"/>
    </source>
</evidence>